<dbReference type="Pfam" id="PF00534">
    <property type="entry name" value="Glycos_transf_1"/>
    <property type="match status" value="1"/>
</dbReference>
<gene>
    <name evidence="2" type="ORF">SAMN02745202_00504</name>
</gene>
<organism evidence="2 3">
    <name type="scientific">Segatella oulorum</name>
    <dbReference type="NCBI Taxonomy" id="28136"/>
    <lineage>
        <taxon>Bacteria</taxon>
        <taxon>Pseudomonadati</taxon>
        <taxon>Bacteroidota</taxon>
        <taxon>Bacteroidia</taxon>
        <taxon>Bacteroidales</taxon>
        <taxon>Prevotellaceae</taxon>
        <taxon>Segatella</taxon>
    </lineage>
</organism>
<dbReference type="PANTHER" id="PTHR12526">
    <property type="entry name" value="GLYCOSYLTRANSFERASE"/>
    <property type="match status" value="1"/>
</dbReference>
<dbReference type="PANTHER" id="PTHR12526:SF630">
    <property type="entry name" value="GLYCOSYLTRANSFERASE"/>
    <property type="match status" value="1"/>
</dbReference>
<evidence type="ECO:0000313" key="3">
    <source>
        <dbReference type="Proteomes" id="UP000190065"/>
    </source>
</evidence>
<protein>
    <submittedName>
        <fullName evidence="2">Glycosyltransferase involved in cell wall bisynthesis</fullName>
    </submittedName>
</protein>
<dbReference type="CDD" id="cd03811">
    <property type="entry name" value="GT4_GT28_WabH-like"/>
    <property type="match status" value="1"/>
</dbReference>
<sequence>MATYAEAIFLTTTINFTQMQKKNIAFLISLFLDGGTETVLIEYLRNLSNTGLYNLTLVIGYNMQQKEMFLSRIPDDVKVVHLLSNPLLLKRYTAHLIRPIKLLDEFILNPIRRFILRSAIQKLAKQNEVIIDFNHAFGSFMTHIPAKKIVFYHYSLTINQQNDPTEMAKLQQKAGRYDYLVTISKAMFEEACRFFPQQKDKLRMIYNSINTQHLFDAAHQKVDDCRIEKPFILSVTRLEERQKDVTTLIKAYALLRKNDGHNEELYIIGKGVSLAQLQQTAHECHVADHVFFLGFMSNPLPWTKRCSLFVQSSHFEGLPTTMIEALLLDKMIVATDCPTGPKEILNNGKAGLLVPENDAETLAKTMHEALTNTALQQQIAAGRAEYSKNFTFDVAGKQLTQLFDA</sequence>
<evidence type="ECO:0000313" key="2">
    <source>
        <dbReference type="EMBL" id="SJZ57191.1"/>
    </source>
</evidence>
<evidence type="ECO:0000259" key="1">
    <source>
        <dbReference type="Pfam" id="PF00534"/>
    </source>
</evidence>
<dbReference type="Gene3D" id="3.40.50.2000">
    <property type="entry name" value="Glycogen Phosphorylase B"/>
    <property type="match status" value="2"/>
</dbReference>
<name>A0A1T4LRB3_9BACT</name>
<dbReference type="GO" id="GO:0016757">
    <property type="term" value="F:glycosyltransferase activity"/>
    <property type="evidence" value="ECO:0007669"/>
    <property type="project" value="InterPro"/>
</dbReference>
<dbReference type="InterPro" id="IPR001296">
    <property type="entry name" value="Glyco_trans_1"/>
</dbReference>
<reference evidence="2 3" key="1">
    <citation type="submission" date="2017-02" db="EMBL/GenBank/DDBJ databases">
        <authorList>
            <person name="Peterson S.W."/>
        </authorList>
    </citation>
    <scope>NUCLEOTIDE SEQUENCE [LARGE SCALE GENOMIC DNA]</scope>
    <source>
        <strain evidence="2 3">ATCC 43324</strain>
    </source>
</reference>
<proteinExistence type="predicted"/>
<feature type="domain" description="Glycosyl transferase family 1" evidence="1">
    <location>
        <begin position="228"/>
        <end position="380"/>
    </location>
</feature>
<dbReference type="Proteomes" id="UP000190065">
    <property type="component" value="Unassembled WGS sequence"/>
</dbReference>
<dbReference type="EMBL" id="FUXK01000004">
    <property type="protein sequence ID" value="SJZ57191.1"/>
    <property type="molecule type" value="Genomic_DNA"/>
</dbReference>
<dbReference type="AlphaFoldDB" id="A0A1T4LRB3"/>
<dbReference type="SUPFAM" id="SSF53756">
    <property type="entry name" value="UDP-Glycosyltransferase/glycogen phosphorylase"/>
    <property type="match status" value="1"/>
</dbReference>
<keyword evidence="2" id="KW-0808">Transferase</keyword>
<dbReference type="eggNOG" id="COG0438">
    <property type="taxonomic scope" value="Bacteria"/>
</dbReference>
<dbReference type="STRING" id="28136.SAMN02745202_00504"/>
<accession>A0A1T4LRB3</accession>